<reference evidence="2" key="1">
    <citation type="submission" date="2020-05" db="EMBL/GenBank/DDBJ databases">
        <title>Sulfur intermediates as new biogeochemical hubs in an aquatic model microbial ecosystem.</title>
        <authorList>
            <person name="Vigneron A."/>
        </authorList>
    </citation>
    <scope>NUCLEOTIDE SEQUENCE</scope>
    <source>
        <strain evidence="2">Bin.250</strain>
    </source>
</reference>
<name>A0A973A9T3_9GAMM</name>
<accession>A0A973A9T3</accession>
<protein>
    <submittedName>
        <fullName evidence="2">Crotonase/enoyl-CoA hydratase family protein</fullName>
    </submittedName>
</protein>
<dbReference type="PANTHER" id="PTHR11941:SF54">
    <property type="entry name" value="ENOYL-COA HYDRATASE, MITOCHONDRIAL"/>
    <property type="match status" value="1"/>
</dbReference>
<organism evidence="2 3">
    <name type="scientific">SAR86 cluster bacterium</name>
    <dbReference type="NCBI Taxonomy" id="2030880"/>
    <lineage>
        <taxon>Bacteria</taxon>
        <taxon>Pseudomonadati</taxon>
        <taxon>Pseudomonadota</taxon>
        <taxon>Gammaproteobacteria</taxon>
        <taxon>SAR86 cluster</taxon>
    </lineage>
</organism>
<dbReference type="EMBL" id="JABMOJ010000256">
    <property type="protein sequence ID" value="NQV65071.1"/>
    <property type="molecule type" value="Genomic_DNA"/>
</dbReference>
<evidence type="ECO:0000313" key="2">
    <source>
        <dbReference type="EMBL" id="NQV65071.1"/>
    </source>
</evidence>
<evidence type="ECO:0000256" key="1">
    <source>
        <dbReference type="ARBA" id="ARBA00005254"/>
    </source>
</evidence>
<dbReference type="NCBIfam" id="NF004858">
    <property type="entry name" value="PRK06213.1"/>
    <property type="match status" value="1"/>
</dbReference>
<dbReference type="Pfam" id="PF00378">
    <property type="entry name" value="ECH_1"/>
    <property type="match status" value="1"/>
</dbReference>
<proteinExistence type="inferred from homology"/>
<dbReference type="InterPro" id="IPR029045">
    <property type="entry name" value="ClpP/crotonase-like_dom_sf"/>
</dbReference>
<dbReference type="GO" id="GO:0003824">
    <property type="term" value="F:catalytic activity"/>
    <property type="evidence" value="ECO:0007669"/>
    <property type="project" value="UniProtKB-ARBA"/>
</dbReference>
<dbReference type="Gene3D" id="3.90.226.10">
    <property type="entry name" value="2-enoyl-CoA Hydratase, Chain A, domain 1"/>
    <property type="match status" value="1"/>
</dbReference>
<gene>
    <name evidence="2" type="ORF">HQ497_06890</name>
</gene>
<dbReference type="AlphaFoldDB" id="A0A973A9T3"/>
<dbReference type="PANTHER" id="PTHR11941">
    <property type="entry name" value="ENOYL-COA HYDRATASE-RELATED"/>
    <property type="match status" value="1"/>
</dbReference>
<evidence type="ECO:0000313" key="3">
    <source>
        <dbReference type="Proteomes" id="UP000754644"/>
    </source>
</evidence>
<comment type="caution">
    <text evidence="2">The sequence shown here is derived from an EMBL/GenBank/DDBJ whole genome shotgun (WGS) entry which is preliminary data.</text>
</comment>
<dbReference type="SUPFAM" id="SSF52096">
    <property type="entry name" value="ClpP/crotonase"/>
    <property type="match status" value="1"/>
</dbReference>
<dbReference type="GO" id="GO:0006635">
    <property type="term" value="P:fatty acid beta-oxidation"/>
    <property type="evidence" value="ECO:0007669"/>
    <property type="project" value="TreeGrafter"/>
</dbReference>
<dbReference type="Proteomes" id="UP000754644">
    <property type="component" value="Unassembled WGS sequence"/>
</dbReference>
<dbReference type="CDD" id="cd06558">
    <property type="entry name" value="crotonase-like"/>
    <property type="match status" value="1"/>
</dbReference>
<comment type="similarity">
    <text evidence="1">Belongs to the enoyl-CoA hydratase/isomerase family.</text>
</comment>
<dbReference type="InterPro" id="IPR001753">
    <property type="entry name" value="Enoyl-CoA_hydra/iso"/>
</dbReference>
<sequence>MSATIEITQDIAIITMDDGKANAINPTMIAALNTCLDQAEQAARAVVLVGRENRFSAGFDLKLMSSLTSDEVTLMVNEGGRLALRLYTFPMPVVCACTGHGIAMGSFILLASDIRIGTEGPYKIGANETAINMVLPVFAVELLKARIDPRHLGHAAINGHLYDPDGAVAAGFLDRIVPASQVKATAIEVALELSALTSPAYGKNKRLIRAQTIAVIEPSL</sequence>